<protein>
    <submittedName>
        <fullName evidence="3">Portal</fullName>
    </submittedName>
</protein>
<accession>A0A8S5N525</accession>
<dbReference type="Pfam" id="PF06381">
    <property type="entry name" value="Phage_portal_3"/>
    <property type="match status" value="1"/>
</dbReference>
<dbReference type="InterPro" id="IPR024459">
    <property type="entry name" value="Acb1-like_N"/>
</dbReference>
<feature type="domain" description="Anti-CBASS protein Acb1-like N-terminal" evidence="2">
    <location>
        <begin position="70"/>
        <end position="418"/>
    </location>
</feature>
<evidence type="ECO:0000313" key="3">
    <source>
        <dbReference type="EMBL" id="DAD89439.1"/>
    </source>
</evidence>
<dbReference type="EMBL" id="BK015061">
    <property type="protein sequence ID" value="DAD89439.1"/>
    <property type="molecule type" value="Genomic_DNA"/>
</dbReference>
<feature type="region of interest" description="Disordered" evidence="1">
    <location>
        <begin position="433"/>
        <end position="483"/>
    </location>
</feature>
<name>A0A8S5N525_9CAUD</name>
<reference evidence="3" key="1">
    <citation type="journal article" date="2021" name="Proc. Natl. Acad. Sci. U.S.A.">
        <title>A Catalog of Tens of Thousands of Viruses from Human Metagenomes Reveals Hidden Associations with Chronic Diseases.</title>
        <authorList>
            <person name="Tisza M.J."/>
            <person name="Buck C.B."/>
        </authorList>
    </citation>
    <scope>NUCLEOTIDE SEQUENCE</scope>
    <source>
        <strain evidence="3">CtxpQ22</strain>
    </source>
</reference>
<organism evidence="3">
    <name type="scientific">Myoviridae sp. ctxpQ22</name>
    <dbReference type="NCBI Taxonomy" id="2826715"/>
    <lineage>
        <taxon>Viruses</taxon>
        <taxon>Duplodnaviria</taxon>
        <taxon>Heunggongvirae</taxon>
        <taxon>Uroviricota</taxon>
        <taxon>Caudoviricetes</taxon>
    </lineage>
</organism>
<sequence>MEIKEDIIRNQNKQRIAIAEDYALPYTLGNPPKDVQKALDRCFAPVSNMLTHALEDLSVEGLPVFPGYGILTGLAQNGLIRAGVETRADEMTRKWGEIVPAGGDYTDEKQDVIEALTKEMERFKVQKLLNEAASMCGYYGGCLYYIDTGAEDKEMANPLVLEPVTFRQGSLKGFRLIEPFMVSPGRYNSVNPMASDYFKPDVWYVQGIPVHSSRLLYFAENNLPSLLKPAYNFFGLSLAQKVLDAVSHYTACREAAARLLQKYALTVFKTDMSQILSGGMDDTINRRIAYFVQNRDNDGCATIDKESEDLVVMTTSLAGVTDLVRQAQEYVAAMFNEPVTKMWGLSPAGFSTGDSDLRNHYDNIESLQEKIFTTPMARLLNVLQMNKLGVIDHSLRFEFAPLSEEDKGAEIANNKAKAETLIALTDANMISPEEARQKLIDDPDSGFGNLPPYDPSSEMEPLTPFDPNENPDGEKEEKEVDVI</sequence>
<evidence type="ECO:0000256" key="1">
    <source>
        <dbReference type="SAM" id="MobiDB-lite"/>
    </source>
</evidence>
<evidence type="ECO:0000259" key="2">
    <source>
        <dbReference type="Pfam" id="PF06381"/>
    </source>
</evidence>
<proteinExistence type="predicted"/>
<feature type="compositionally biased region" description="Basic and acidic residues" evidence="1">
    <location>
        <begin position="472"/>
        <end position="483"/>
    </location>
</feature>